<evidence type="ECO:0000313" key="1">
    <source>
        <dbReference type="EMBL" id="SOY55793.1"/>
    </source>
</evidence>
<proteinExistence type="predicted"/>
<dbReference type="EMBL" id="OFSQ01000026">
    <property type="protein sequence ID" value="SOY55793.1"/>
    <property type="molecule type" value="Genomic_DNA"/>
</dbReference>
<evidence type="ECO:0000313" key="2">
    <source>
        <dbReference type="Proteomes" id="UP000256780"/>
    </source>
</evidence>
<comment type="caution">
    <text evidence="1">The sequence shown here is derived from an EMBL/GenBank/DDBJ whole genome shotgun (WGS) entry which is preliminary data.</text>
</comment>
<sequence length="171" mass="18386">MTSPDSNANASCTKAAAQFLARLEACASHGACMPYGELFRQVVALGGLHRQEAQSFLQHVQDSLHFALTGPANRGLTSIEASAITTTLRKYLDHWEDAPDPYSLGDVLRDTVTELLSHAPPGDTLPTAGVWRRATQAVLVEQVGGMVIGGHPMDTPSHPAEQPLRHVHKFA</sequence>
<reference evidence="1 2" key="1">
    <citation type="submission" date="2018-01" db="EMBL/GenBank/DDBJ databases">
        <authorList>
            <person name="Clerissi C."/>
        </authorList>
    </citation>
    <scope>NUCLEOTIDE SEQUENCE [LARGE SCALE GENOMIC DNA]</scope>
    <source>
        <strain evidence="1">Cupriavidus sp. LMG 19464</strain>
    </source>
</reference>
<dbReference type="Proteomes" id="UP000256780">
    <property type="component" value="Chromosome CBM2587_a"/>
</dbReference>
<organism evidence="1 2">
    <name type="scientific">Cupriavidus taiwanensis</name>
    <dbReference type="NCBI Taxonomy" id="164546"/>
    <lineage>
        <taxon>Bacteria</taxon>
        <taxon>Pseudomonadati</taxon>
        <taxon>Pseudomonadota</taxon>
        <taxon>Betaproteobacteria</taxon>
        <taxon>Burkholderiales</taxon>
        <taxon>Burkholderiaceae</taxon>
        <taxon>Cupriavidus</taxon>
    </lineage>
</organism>
<accession>A0A975X3H4</accession>
<gene>
    <name evidence="1" type="ORF">CBM2587_A70063</name>
</gene>
<dbReference type="AlphaFoldDB" id="A0A975X3H4"/>
<protein>
    <submittedName>
        <fullName evidence="1">Uncharacterized protein</fullName>
    </submittedName>
</protein>
<name>A0A975X3H4_9BURK</name>
<dbReference type="RefSeq" id="WP_232346567.1">
    <property type="nucleotide sequence ID" value="NZ_LT976853.1"/>
</dbReference>